<accession>A0ABZ2HHA5</accession>
<evidence type="ECO:0000313" key="2">
    <source>
        <dbReference type="Proteomes" id="UP001364156"/>
    </source>
</evidence>
<keyword evidence="2" id="KW-1185">Reference proteome</keyword>
<evidence type="ECO:0008006" key="3">
    <source>
        <dbReference type="Google" id="ProtNLM"/>
    </source>
</evidence>
<gene>
    <name evidence="1" type="ORF">RZ517_11070</name>
</gene>
<dbReference type="EMBL" id="CP146069">
    <property type="protein sequence ID" value="WWR45346.1"/>
    <property type="molecule type" value="Genomic_DNA"/>
</dbReference>
<proteinExistence type="predicted"/>
<name>A0ABZ2HHA5_9RHOB</name>
<dbReference type="Proteomes" id="UP001364156">
    <property type="component" value="Chromosome"/>
</dbReference>
<reference evidence="1 2" key="1">
    <citation type="submission" date="2023-10" db="EMBL/GenBank/DDBJ databases">
        <title>Roseovarius strain S88 nov., isolated from a marine algae.</title>
        <authorList>
            <person name="Lee M.W."/>
            <person name="Lee J.K."/>
            <person name="Kim J.M."/>
            <person name="Choi D.G."/>
            <person name="Baek J.H."/>
            <person name="Bayburt H."/>
            <person name="Jung J.J."/>
            <person name="Han D.M."/>
            <person name="Jeon C.O."/>
        </authorList>
    </citation>
    <scope>NUCLEOTIDE SEQUENCE [LARGE SCALE GENOMIC DNA]</scope>
    <source>
        <strain evidence="1 2">S88</strain>
    </source>
</reference>
<dbReference type="RefSeq" id="WP_338548290.1">
    <property type="nucleotide sequence ID" value="NZ_CP146069.1"/>
</dbReference>
<evidence type="ECO:0000313" key="1">
    <source>
        <dbReference type="EMBL" id="WWR45346.1"/>
    </source>
</evidence>
<organism evidence="1 2">
    <name type="scientific">Roseovarius phycicola</name>
    <dbReference type="NCBI Taxonomy" id="3080976"/>
    <lineage>
        <taxon>Bacteria</taxon>
        <taxon>Pseudomonadati</taxon>
        <taxon>Pseudomonadota</taxon>
        <taxon>Alphaproteobacteria</taxon>
        <taxon>Rhodobacterales</taxon>
        <taxon>Roseobacteraceae</taxon>
        <taxon>Roseovarius</taxon>
    </lineage>
</organism>
<sequence length="251" mass="28985">MQRKPTILGFVTAPLRWALGGLRRALRNIAWRMLHDASEYRDVRLLIHFRAPDGSLGRIKAALDRIADIDPITFAKIPRFLPGGIVADAANYSTAWYSVQRKACVIGPTALQSYDLDDIALCIVHELCHARLFAAGFGYDGAQFRTRIEKICIRREIGFARKLEDRDVKDGFYSDWLAEKLTEIKPENYSEESFRKRQRLAFLKKLRLLKQINTPHCLRRRIVMKARRRFQRQRQIADDLGNAVRTDATKS</sequence>
<protein>
    <recommendedName>
        <fullName evidence="3">SprT-like domain-containing protein</fullName>
    </recommendedName>
</protein>